<sequence>MILQHLLVSHQAKGNQHLLFTKDRCLSLISLLLAMMIPENRLLLLWLLSLLLLLLRLRCSAMSLLPWSRGALLTVQRENPPITNNLKRDKRLRATLPMPLPRLHLHRCLRHLKVSNHCHHCRLSLTLALSNRILIPSQPTSSRDLVSSHLRHLRLLHLCPLCHLCHRMQWPLNSSRLLGQCLMCLTAMAQPSSYHHLLYPAILLWGPLSQVMWFLQLILTQIFRDPRADSIVHHHLCQCHPFLISKLCSSCHRFGGKGAGV</sequence>
<accession>A0A7C9A0I7</accession>
<name>A0A7C9A0I7_OPUST</name>
<reference evidence="1" key="1">
    <citation type="journal article" date="2013" name="J. Plant Res.">
        <title>Effect of fungi and light on seed germination of three Opuntia species from semiarid lands of central Mexico.</title>
        <authorList>
            <person name="Delgado-Sanchez P."/>
            <person name="Jimenez-Bremont J.F."/>
            <person name="Guerrero-Gonzalez Mde L."/>
            <person name="Flores J."/>
        </authorList>
    </citation>
    <scope>NUCLEOTIDE SEQUENCE</scope>
    <source>
        <tissue evidence="1">Cladode</tissue>
    </source>
</reference>
<reference evidence="1" key="2">
    <citation type="submission" date="2020-07" db="EMBL/GenBank/DDBJ databases">
        <authorList>
            <person name="Vera ALvarez R."/>
            <person name="Arias-Moreno D.M."/>
            <person name="Jimenez-Jacinto V."/>
            <person name="Jimenez-Bremont J.F."/>
            <person name="Swaminathan K."/>
            <person name="Moose S.P."/>
            <person name="Guerrero-Gonzalez M.L."/>
            <person name="Marino-Ramirez L."/>
            <person name="Landsman D."/>
            <person name="Rodriguez-Kessler M."/>
            <person name="Delgado-Sanchez P."/>
        </authorList>
    </citation>
    <scope>NUCLEOTIDE SEQUENCE</scope>
    <source>
        <tissue evidence="1">Cladode</tissue>
    </source>
</reference>
<dbReference type="AlphaFoldDB" id="A0A7C9A0I7"/>
<protein>
    <submittedName>
        <fullName evidence="1">Uncharacterized protein</fullName>
    </submittedName>
</protein>
<evidence type="ECO:0000313" key="1">
    <source>
        <dbReference type="EMBL" id="MBA4655010.1"/>
    </source>
</evidence>
<organism evidence="1">
    <name type="scientific">Opuntia streptacantha</name>
    <name type="common">Prickly pear cactus</name>
    <name type="synonym">Opuntia cardona</name>
    <dbReference type="NCBI Taxonomy" id="393608"/>
    <lineage>
        <taxon>Eukaryota</taxon>
        <taxon>Viridiplantae</taxon>
        <taxon>Streptophyta</taxon>
        <taxon>Embryophyta</taxon>
        <taxon>Tracheophyta</taxon>
        <taxon>Spermatophyta</taxon>
        <taxon>Magnoliopsida</taxon>
        <taxon>eudicotyledons</taxon>
        <taxon>Gunneridae</taxon>
        <taxon>Pentapetalae</taxon>
        <taxon>Caryophyllales</taxon>
        <taxon>Cactineae</taxon>
        <taxon>Cactaceae</taxon>
        <taxon>Opuntioideae</taxon>
        <taxon>Opuntia</taxon>
    </lineage>
</organism>
<proteinExistence type="predicted"/>
<dbReference type="EMBL" id="GISG01186016">
    <property type="protein sequence ID" value="MBA4655010.1"/>
    <property type="molecule type" value="Transcribed_RNA"/>
</dbReference>